<dbReference type="InterPro" id="IPR011990">
    <property type="entry name" value="TPR-like_helical_dom_sf"/>
</dbReference>
<dbReference type="OrthoDB" id="5694214at2"/>
<dbReference type="EMBL" id="LT629740">
    <property type="protein sequence ID" value="SDS69185.1"/>
    <property type="molecule type" value="Genomic_DNA"/>
</dbReference>
<proteinExistence type="inferred from homology"/>
<organism evidence="8 9">
    <name type="scientific">Mucilaginibacter mallensis</name>
    <dbReference type="NCBI Taxonomy" id="652787"/>
    <lineage>
        <taxon>Bacteria</taxon>
        <taxon>Pseudomonadati</taxon>
        <taxon>Bacteroidota</taxon>
        <taxon>Sphingobacteriia</taxon>
        <taxon>Sphingobacteriales</taxon>
        <taxon>Sphingobacteriaceae</taxon>
        <taxon>Mucilaginibacter</taxon>
    </lineage>
</organism>
<evidence type="ECO:0000259" key="7">
    <source>
        <dbReference type="Pfam" id="PF14322"/>
    </source>
</evidence>
<evidence type="ECO:0000256" key="1">
    <source>
        <dbReference type="ARBA" id="ARBA00004442"/>
    </source>
</evidence>
<accession>A0A1H1U9I2</accession>
<dbReference type="Gene3D" id="1.25.40.390">
    <property type="match status" value="1"/>
</dbReference>
<dbReference type="Pfam" id="PF14322">
    <property type="entry name" value="SusD-like_3"/>
    <property type="match status" value="1"/>
</dbReference>
<dbReference type="SUPFAM" id="SSF48452">
    <property type="entry name" value="TPR-like"/>
    <property type="match status" value="1"/>
</dbReference>
<dbReference type="CDD" id="cd08977">
    <property type="entry name" value="SusD"/>
    <property type="match status" value="1"/>
</dbReference>
<comment type="similarity">
    <text evidence="2">Belongs to the SusD family.</text>
</comment>
<dbReference type="GO" id="GO:0009279">
    <property type="term" value="C:cell outer membrane"/>
    <property type="evidence" value="ECO:0007669"/>
    <property type="project" value="UniProtKB-SubCell"/>
</dbReference>
<keyword evidence="3" id="KW-0732">Signal</keyword>
<dbReference type="InterPro" id="IPR012944">
    <property type="entry name" value="SusD_RagB_dom"/>
</dbReference>
<evidence type="ECO:0000259" key="6">
    <source>
        <dbReference type="Pfam" id="PF07980"/>
    </source>
</evidence>
<evidence type="ECO:0000313" key="9">
    <source>
        <dbReference type="Proteomes" id="UP000199679"/>
    </source>
</evidence>
<gene>
    <name evidence="8" type="ORF">SAMN05216490_1622</name>
</gene>
<feature type="domain" description="RagB/SusD" evidence="6">
    <location>
        <begin position="268"/>
        <end position="519"/>
    </location>
</feature>
<dbReference type="InterPro" id="IPR033985">
    <property type="entry name" value="SusD-like_N"/>
</dbReference>
<dbReference type="PROSITE" id="PS51257">
    <property type="entry name" value="PROKAR_LIPOPROTEIN"/>
    <property type="match status" value="1"/>
</dbReference>
<dbReference type="Pfam" id="PF07980">
    <property type="entry name" value="SusD_RagB"/>
    <property type="match status" value="1"/>
</dbReference>
<name>A0A1H1U9I2_MUCMA</name>
<keyword evidence="4" id="KW-0472">Membrane</keyword>
<evidence type="ECO:0000256" key="2">
    <source>
        <dbReference type="ARBA" id="ARBA00006275"/>
    </source>
</evidence>
<evidence type="ECO:0000256" key="5">
    <source>
        <dbReference type="ARBA" id="ARBA00023237"/>
    </source>
</evidence>
<feature type="domain" description="SusD-like N-terminal" evidence="7">
    <location>
        <begin position="75"/>
        <end position="228"/>
    </location>
</feature>
<dbReference type="STRING" id="652787.SAMN05216490_1622"/>
<evidence type="ECO:0000313" key="8">
    <source>
        <dbReference type="EMBL" id="SDS69185.1"/>
    </source>
</evidence>
<keyword evidence="9" id="KW-1185">Reference proteome</keyword>
<comment type="subcellular location">
    <subcellularLocation>
        <location evidence="1">Cell outer membrane</location>
    </subcellularLocation>
</comment>
<evidence type="ECO:0000256" key="3">
    <source>
        <dbReference type="ARBA" id="ARBA00022729"/>
    </source>
</evidence>
<keyword evidence="5" id="KW-0998">Cell outer membrane</keyword>
<protein>
    <submittedName>
        <fullName evidence="8">Starch-binding associating with outer membrane</fullName>
    </submittedName>
</protein>
<dbReference type="RefSeq" id="WP_091371104.1">
    <property type="nucleotide sequence ID" value="NZ_LT629740.1"/>
</dbReference>
<dbReference type="Proteomes" id="UP000199679">
    <property type="component" value="Chromosome I"/>
</dbReference>
<sequence length="519" mass="57926">MKNIYSKGIAALIALSFITASCKKSSLDTVNPNAQTTQTFWKTSSDAVAGINAVYGSLIIDGSYMRFSPVIENTRGDDVTSNSPWDQIYNCGKFNLASSGFTSSIAWTAYYQGILRANEVIAYVPAISMDADLKNRVLGQAYFLRALYYFHLTDFYKNIPMPLAPPASTTDYLQKQVAQADVWQQVISDFKQAANLLPVSYATLTTVDNQVGRATKGAAMAYLGKTYLFTKDYTDAATQFKAVMNLGVYSLMPNYYDNFFLNAENNAESVFEVQFSRDAGGTDLGWGGEPESGWGRTSARAVTFGAASFGFGDVQPSQALYNDYMQEPTAAGGVDPRLDVSMFYNKPGETLYGVSFQVAYANSSSLNQLWCHKYENSEDGFANEYDWRSGINERLMRYSDVLLMYAECLNELGSTSDAYPYIQQVRSRVGLADLATVKPGLTQAEMRDQIAHERFLEFSLEGHRFDDILRWGWLQDPVKLAFLKSRDPEFNTYTPGREYLPIPLNDIETNPNLKQNASY</sequence>
<dbReference type="AlphaFoldDB" id="A0A1H1U9I2"/>
<evidence type="ECO:0000256" key="4">
    <source>
        <dbReference type="ARBA" id="ARBA00023136"/>
    </source>
</evidence>
<reference evidence="8 9" key="1">
    <citation type="submission" date="2016-10" db="EMBL/GenBank/DDBJ databases">
        <authorList>
            <person name="de Groot N.N."/>
        </authorList>
    </citation>
    <scope>NUCLEOTIDE SEQUENCE [LARGE SCALE GENOMIC DNA]</scope>
    <source>
        <strain evidence="8 9">MP1X4</strain>
    </source>
</reference>